<evidence type="ECO:0000313" key="7">
    <source>
        <dbReference type="RefSeq" id="XP_026484703.1"/>
    </source>
</evidence>
<evidence type="ECO:0000313" key="6">
    <source>
        <dbReference type="Proteomes" id="UP001652626"/>
    </source>
</evidence>
<dbReference type="OrthoDB" id="5043642at2759"/>
<dbReference type="GeneID" id="113392469"/>
<sequence length="194" mass="22996">MKINSNTKIIGSKIILVPYREYHVPKYHNWMQSEELQQLTASQPLSLEEEYDMQKSWREDEDKCTFIILDKSIYETKNDEITSMIGDTNIFMTDKDNSIGEIEIMIAEKSALGKRFGWESVIIMMLYGIKFVNIKTFEAKISYSNVVSINMFKKLGFVEKSRSDMFEEITFHKIVTEDWVEWLDQQIRWEIENC</sequence>
<feature type="domain" description="N-acetyltransferase" evidence="5">
    <location>
        <begin position="14"/>
        <end position="158"/>
    </location>
</feature>
<dbReference type="InterPro" id="IPR016181">
    <property type="entry name" value="Acyl_CoA_acyltransferase"/>
</dbReference>
<evidence type="ECO:0000256" key="2">
    <source>
        <dbReference type="ARBA" id="ARBA00022679"/>
    </source>
</evidence>
<dbReference type="Proteomes" id="UP001652626">
    <property type="component" value="Chromosome 5"/>
</dbReference>
<accession>A0A8B8HIM9</accession>
<organism evidence="6 7">
    <name type="scientific">Vanessa tameamea</name>
    <name type="common">Kamehameha butterfly</name>
    <dbReference type="NCBI Taxonomy" id="334116"/>
    <lineage>
        <taxon>Eukaryota</taxon>
        <taxon>Metazoa</taxon>
        <taxon>Ecdysozoa</taxon>
        <taxon>Arthropoda</taxon>
        <taxon>Hexapoda</taxon>
        <taxon>Insecta</taxon>
        <taxon>Pterygota</taxon>
        <taxon>Neoptera</taxon>
        <taxon>Endopterygota</taxon>
        <taxon>Lepidoptera</taxon>
        <taxon>Glossata</taxon>
        <taxon>Ditrysia</taxon>
        <taxon>Papilionoidea</taxon>
        <taxon>Nymphalidae</taxon>
        <taxon>Nymphalinae</taxon>
        <taxon>Vanessa</taxon>
    </lineage>
</organism>
<dbReference type="FunFam" id="3.40.630.30:FF:000248">
    <property type="entry name" value="N-acetyltransferase 9-like protein"/>
    <property type="match status" value="1"/>
</dbReference>
<dbReference type="Gene3D" id="3.40.630.30">
    <property type="match status" value="1"/>
</dbReference>
<evidence type="ECO:0000256" key="3">
    <source>
        <dbReference type="ARBA" id="ARBA00023315"/>
    </source>
</evidence>
<dbReference type="AlphaFoldDB" id="A0A8B8HIM9"/>
<dbReference type="CTD" id="43726"/>
<comment type="similarity">
    <text evidence="1">Belongs to the acetyltransferase family. GNAT subfamily.</text>
</comment>
<dbReference type="RefSeq" id="XP_026484703.1">
    <property type="nucleotide sequence ID" value="XM_026628918.2"/>
</dbReference>
<evidence type="ECO:0000256" key="1">
    <source>
        <dbReference type="ARBA" id="ARBA00009342"/>
    </source>
</evidence>
<dbReference type="PANTHER" id="PTHR13256:SF16">
    <property type="entry name" value="ALPHA_BETA-TUBULIN-N-ACETYLTRANSFERASE 9"/>
    <property type="match status" value="1"/>
</dbReference>
<dbReference type="PANTHER" id="PTHR13256">
    <property type="entry name" value="N-ACETYLTRANSFERASE 9"/>
    <property type="match status" value="1"/>
</dbReference>
<dbReference type="GO" id="GO:0008080">
    <property type="term" value="F:N-acetyltransferase activity"/>
    <property type="evidence" value="ECO:0007669"/>
    <property type="project" value="InterPro"/>
</dbReference>
<dbReference type="SUPFAM" id="SSF55729">
    <property type="entry name" value="Acyl-CoA N-acyltransferases (Nat)"/>
    <property type="match status" value="1"/>
</dbReference>
<gene>
    <name evidence="7" type="primary">LOC113392469</name>
</gene>
<dbReference type="InterPro" id="IPR000182">
    <property type="entry name" value="GNAT_dom"/>
</dbReference>
<keyword evidence="2" id="KW-0808">Transferase</keyword>
<dbReference type="OMA" id="WHVPRYH"/>
<evidence type="ECO:0000256" key="4">
    <source>
        <dbReference type="ARBA" id="ARBA00069551"/>
    </source>
</evidence>
<dbReference type="InterPro" id="IPR039135">
    <property type="entry name" value="NAT9-like"/>
</dbReference>
<name>A0A8B8HIM9_VANTA</name>
<keyword evidence="3" id="KW-0012">Acyltransferase</keyword>
<reference evidence="7" key="1">
    <citation type="submission" date="2025-08" db="UniProtKB">
        <authorList>
            <consortium name="RefSeq"/>
        </authorList>
    </citation>
    <scope>IDENTIFICATION</scope>
    <source>
        <tissue evidence="7">Whole body</tissue>
    </source>
</reference>
<protein>
    <recommendedName>
        <fullName evidence="4">N-acetyltransferase 9-like protein</fullName>
    </recommendedName>
</protein>
<keyword evidence="6" id="KW-1185">Reference proteome</keyword>
<proteinExistence type="inferred from homology"/>
<dbReference type="Pfam" id="PF13302">
    <property type="entry name" value="Acetyltransf_3"/>
    <property type="match status" value="1"/>
</dbReference>
<evidence type="ECO:0000259" key="5">
    <source>
        <dbReference type="Pfam" id="PF13302"/>
    </source>
</evidence>